<protein>
    <submittedName>
        <fullName evidence="1">Uncharacterized protein</fullName>
    </submittedName>
</protein>
<dbReference type="EMBL" id="JPGK01000004">
    <property type="protein sequence ID" value="KGA94109.1"/>
    <property type="molecule type" value="Genomic_DNA"/>
</dbReference>
<evidence type="ECO:0000313" key="1">
    <source>
        <dbReference type="EMBL" id="KGA94109.1"/>
    </source>
</evidence>
<gene>
    <name evidence="1" type="ORF">LptCag_0735</name>
</gene>
<organism evidence="1 2">
    <name type="scientific">Leptospirillum ferriphilum</name>
    <dbReference type="NCBI Taxonomy" id="178606"/>
    <lineage>
        <taxon>Bacteria</taxon>
        <taxon>Pseudomonadati</taxon>
        <taxon>Nitrospirota</taxon>
        <taxon>Nitrospiria</taxon>
        <taxon>Nitrospirales</taxon>
        <taxon>Nitrospiraceae</taxon>
        <taxon>Leptospirillum</taxon>
    </lineage>
</organism>
<accession>A0A094X6D7</accession>
<name>A0A094X6D7_9BACT</name>
<comment type="caution">
    <text evidence="1">The sequence shown here is derived from an EMBL/GenBank/DDBJ whole genome shotgun (WGS) entry which is preliminary data.</text>
</comment>
<evidence type="ECO:0000313" key="2">
    <source>
        <dbReference type="Proteomes" id="UP000029452"/>
    </source>
</evidence>
<proteinExistence type="predicted"/>
<reference evidence="1 2" key="1">
    <citation type="submission" date="2014-06" db="EMBL/GenBank/DDBJ databases">
        <title>Draft genome sequence of iron oxidizing acidophile Leptospirillum ferriphilum DSM14647.</title>
        <authorList>
            <person name="Cardenas J.P."/>
            <person name="Lazcano M."/>
            <person name="Ossandon F.J."/>
            <person name="Corbett M."/>
            <person name="Holmes D.S."/>
            <person name="Watkin E."/>
        </authorList>
    </citation>
    <scope>NUCLEOTIDE SEQUENCE [LARGE SCALE GENOMIC DNA]</scope>
    <source>
        <strain evidence="1 2">DSM 14647</strain>
    </source>
</reference>
<dbReference type="AlphaFoldDB" id="A0A094X6D7"/>
<sequence>MDCPKIDKKVEFILFLSLLFNNNFLSDKRESSFSLLSTWHFLCLESDKT</sequence>
<dbReference type="PATRIC" id="fig|178606.4.peg.1269"/>
<dbReference type="Proteomes" id="UP000029452">
    <property type="component" value="Unassembled WGS sequence"/>
</dbReference>